<evidence type="ECO:0000256" key="1">
    <source>
        <dbReference type="ARBA" id="ARBA00022679"/>
    </source>
</evidence>
<dbReference type="GO" id="GO:0005524">
    <property type="term" value="F:ATP binding"/>
    <property type="evidence" value="ECO:0007669"/>
    <property type="project" value="InterPro"/>
</dbReference>
<feature type="compositionally biased region" description="Polar residues" evidence="4">
    <location>
        <begin position="251"/>
        <end position="260"/>
    </location>
</feature>
<proteinExistence type="inferred from homology"/>
<dbReference type="AlphaFoldDB" id="A0A844A4Y1"/>
<evidence type="ECO:0008006" key="7">
    <source>
        <dbReference type="Google" id="ProtNLM"/>
    </source>
</evidence>
<comment type="caution">
    <text evidence="5">The sequence shown here is derived from an EMBL/GenBank/DDBJ whole genome shotgun (WGS) entry which is preliminary data.</text>
</comment>
<accession>A0A844A4Y1</accession>
<keyword evidence="2" id="KW-0418">Kinase</keyword>
<keyword evidence="1" id="KW-0808">Transferase</keyword>
<dbReference type="InterPro" id="IPR003836">
    <property type="entry name" value="Glucokinase"/>
</dbReference>
<sequence>MLSLSARGLRIDTAIPYAFTTSVTLTSIKVREASRPHTLGMPRICWRPRVNEFTHDAVVADIGETHMRFAVVHTDRLTIEDYVQFGRNVFASVVEALAAYRRSLPICPPALGIAIANSESLLVSDLERRLAEGYAGEWHHVKIIESIDALSLILPDLAPHDVVRLGWAEARRDATKAVASVGDALGVGILAQINGSCTQFHTHAGSMSFAPRTHGELDILERVRGEGETIGLVVANTRFADQKRRRHTARSSKGPQSTDGLTPPFSGPAGNAA</sequence>
<dbReference type="GO" id="GO:0005536">
    <property type="term" value="F:D-glucose binding"/>
    <property type="evidence" value="ECO:0007669"/>
    <property type="project" value="InterPro"/>
</dbReference>
<feature type="region of interest" description="Disordered" evidence="4">
    <location>
        <begin position="241"/>
        <end position="273"/>
    </location>
</feature>
<gene>
    <name evidence="5" type="ORF">GHK48_06820</name>
</gene>
<name>A0A844A4Y1_RHIFR</name>
<organism evidence="5 6">
    <name type="scientific">Rhizobium fredii</name>
    <name type="common">Sinorhizobium fredii</name>
    <dbReference type="NCBI Taxonomy" id="380"/>
    <lineage>
        <taxon>Bacteria</taxon>
        <taxon>Pseudomonadati</taxon>
        <taxon>Pseudomonadota</taxon>
        <taxon>Alphaproteobacteria</taxon>
        <taxon>Hyphomicrobiales</taxon>
        <taxon>Rhizobiaceae</taxon>
        <taxon>Sinorhizobium/Ensifer group</taxon>
        <taxon>Sinorhizobium</taxon>
    </lineage>
</organism>
<dbReference type="GO" id="GO:0006096">
    <property type="term" value="P:glycolytic process"/>
    <property type="evidence" value="ECO:0007669"/>
    <property type="project" value="InterPro"/>
</dbReference>
<dbReference type="Gene3D" id="3.40.367.20">
    <property type="match status" value="1"/>
</dbReference>
<dbReference type="Pfam" id="PF02685">
    <property type="entry name" value="Glucokinase"/>
    <property type="match status" value="1"/>
</dbReference>
<dbReference type="PANTHER" id="PTHR47690:SF1">
    <property type="entry name" value="GLUCOKINASE"/>
    <property type="match status" value="1"/>
</dbReference>
<evidence type="ECO:0000256" key="2">
    <source>
        <dbReference type="ARBA" id="ARBA00022777"/>
    </source>
</evidence>
<evidence type="ECO:0000256" key="4">
    <source>
        <dbReference type="SAM" id="MobiDB-lite"/>
    </source>
</evidence>
<protein>
    <recommendedName>
        <fullName evidence="7">ROK family protein</fullName>
    </recommendedName>
</protein>
<comment type="similarity">
    <text evidence="3">Belongs to the bacterial glucokinase family.</text>
</comment>
<dbReference type="GO" id="GO:0005829">
    <property type="term" value="C:cytosol"/>
    <property type="evidence" value="ECO:0007669"/>
    <property type="project" value="TreeGrafter"/>
</dbReference>
<reference evidence="5 6" key="1">
    <citation type="journal article" date="2013" name="Genome Biol.">
        <title>Comparative genomics of the core and accessory genomes of 48 Sinorhizobium strains comprising five genospecies.</title>
        <authorList>
            <person name="Sugawara M."/>
            <person name="Epstein B."/>
            <person name="Badgley B.D."/>
            <person name="Unno T."/>
            <person name="Xu L."/>
            <person name="Reese J."/>
            <person name="Gyaneshwar P."/>
            <person name="Denny R."/>
            <person name="Mudge J."/>
            <person name="Bharti A.K."/>
            <person name="Farmer A.D."/>
            <person name="May G.D."/>
            <person name="Woodward J.E."/>
            <person name="Medigue C."/>
            <person name="Vallenet D."/>
            <person name="Lajus A."/>
            <person name="Rouy Z."/>
            <person name="Martinez-Vaz B."/>
            <person name="Tiffin P."/>
            <person name="Young N.D."/>
            <person name="Sadowsky M.J."/>
        </authorList>
    </citation>
    <scope>NUCLEOTIDE SEQUENCE [LARGE SCALE GENOMIC DNA]</scope>
    <source>
        <strain evidence="5 6">USDA205</strain>
    </source>
</reference>
<dbReference type="InterPro" id="IPR043129">
    <property type="entry name" value="ATPase_NBD"/>
</dbReference>
<evidence type="ECO:0000313" key="6">
    <source>
        <dbReference type="Proteomes" id="UP000466694"/>
    </source>
</evidence>
<dbReference type="GO" id="GO:0004340">
    <property type="term" value="F:glucokinase activity"/>
    <property type="evidence" value="ECO:0007669"/>
    <property type="project" value="InterPro"/>
</dbReference>
<dbReference type="Proteomes" id="UP000466694">
    <property type="component" value="Unassembled WGS sequence"/>
</dbReference>
<dbReference type="InterPro" id="IPR050201">
    <property type="entry name" value="Bacterial_glucokinase"/>
</dbReference>
<dbReference type="Gene3D" id="3.30.420.40">
    <property type="match status" value="1"/>
</dbReference>
<dbReference type="PANTHER" id="PTHR47690">
    <property type="entry name" value="GLUCOKINASE"/>
    <property type="match status" value="1"/>
</dbReference>
<dbReference type="EMBL" id="WISZ01000064">
    <property type="protein sequence ID" value="MQX08033.1"/>
    <property type="molecule type" value="Genomic_DNA"/>
</dbReference>
<evidence type="ECO:0000313" key="5">
    <source>
        <dbReference type="EMBL" id="MQX08033.1"/>
    </source>
</evidence>
<evidence type="ECO:0000256" key="3">
    <source>
        <dbReference type="RuleBase" id="RU004046"/>
    </source>
</evidence>
<dbReference type="SUPFAM" id="SSF53067">
    <property type="entry name" value="Actin-like ATPase domain"/>
    <property type="match status" value="1"/>
</dbReference>